<evidence type="ECO:0000256" key="8">
    <source>
        <dbReference type="RuleBase" id="RU000505"/>
    </source>
</evidence>
<evidence type="ECO:0000256" key="7">
    <source>
        <dbReference type="PROSITE-ProRule" id="PRU00843"/>
    </source>
</evidence>
<dbReference type="SUPFAM" id="SSF48034">
    <property type="entry name" value="Guanido kinase N-terminal domain"/>
    <property type="match status" value="1"/>
</dbReference>
<dbReference type="GO" id="GO:0005615">
    <property type="term" value="C:extracellular space"/>
    <property type="evidence" value="ECO:0007669"/>
    <property type="project" value="TreeGrafter"/>
</dbReference>
<evidence type="ECO:0000313" key="12">
    <source>
        <dbReference type="Proteomes" id="UP000785679"/>
    </source>
</evidence>
<evidence type="ECO:0000256" key="4">
    <source>
        <dbReference type="ARBA" id="ARBA00022777"/>
    </source>
</evidence>
<dbReference type="GO" id="GO:0046314">
    <property type="term" value="P:phosphocreatine biosynthetic process"/>
    <property type="evidence" value="ECO:0007669"/>
    <property type="project" value="InterPro"/>
</dbReference>
<dbReference type="Gene3D" id="3.30.590.10">
    <property type="entry name" value="Glutamine synthetase/guanido kinase, catalytic domain"/>
    <property type="match status" value="1"/>
</dbReference>
<evidence type="ECO:0000313" key="11">
    <source>
        <dbReference type="EMBL" id="TNV83222.1"/>
    </source>
</evidence>
<dbReference type="FunFam" id="3.30.590.10:FF:000006">
    <property type="entry name" value="Arginine kinase 1"/>
    <property type="match status" value="1"/>
</dbReference>
<dbReference type="Gene3D" id="1.10.135.10">
    <property type="entry name" value="ATP:guanido phosphotransferase, N-terminal domain"/>
    <property type="match status" value="1"/>
</dbReference>
<keyword evidence="12" id="KW-1185">Reference proteome</keyword>
<comment type="caution">
    <text evidence="11">The sequence shown here is derived from an EMBL/GenBank/DDBJ whole genome shotgun (WGS) entry which is preliminary data.</text>
</comment>
<evidence type="ECO:0000256" key="5">
    <source>
        <dbReference type="ARBA" id="ARBA00022840"/>
    </source>
</evidence>
<dbReference type="Pfam" id="PF02807">
    <property type="entry name" value="ATP-gua_PtransN"/>
    <property type="match status" value="1"/>
</dbReference>
<keyword evidence="5 7" id="KW-0067">ATP-binding</keyword>
<feature type="binding site" evidence="7">
    <location>
        <begin position="301"/>
        <end position="305"/>
    </location>
    <ligand>
        <name>ATP</name>
        <dbReference type="ChEBI" id="CHEBI:30616"/>
    </ligand>
</feature>
<dbReference type="InterPro" id="IPR000749">
    <property type="entry name" value="ATP-guanido_PTrfase"/>
</dbReference>
<dbReference type="AlphaFoldDB" id="A0A8J8T5K6"/>
<dbReference type="PANTHER" id="PTHR11547">
    <property type="entry name" value="ARGININE OR CREATINE KINASE"/>
    <property type="match status" value="1"/>
</dbReference>
<feature type="binding site" evidence="7">
    <location>
        <begin position="142"/>
        <end position="146"/>
    </location>
    <ligand>
        <name>ATP</name>
        <dbReference type="ChEBI" id="CHEBI:30616"/>
    </ligand>
</feature>
<feature type="binding site" evidence="7">
    <location>
        <begin position="330"/>
        <end position="335"/>
    </location>
    <ligand>
        <name>ATP</name>
        <dbReference type="ChEBI" id="CHEBI:30616"/>
    </ligand>
</feature>
<evidence type="ECO:0000256" key="3">
    <source>
        <dbReference type="ARBA" id="ARBA00022741"/>
    </source>
</evidence>
<evidence type="ECO:0000259" key="10">
    <source>
        <dbReference type="PROSITE" id="PS51510"/>
    </source>
</evidence>
<dbReference type="InterPro" id="IPR036802">
    <property type="entry name" value="ATP-guanido_PTrfase_N_sf"/>
</dbReference>
<evidence type="ECO:0000259" key="9">
    <source>
        <dbReference type="PROSITE" id="PS51509"/>
    </source>
</evidence>
<accession>A0A8J8T5K6</accession>
<comment type="similarity">
    <text evidence="1 6 8">Belongs to the ATP:guanido phosphotransferase family.</text>
</comment>
<feature type="domain" description="Phosphagen kinase N-terminal" evidence="9">
    <location>
        <begin position="28"/>
        <end position="111"/>
    </location>
</feature>
<dbReference type="InterPro" id="IPR022413">
    <property type="entry name" value="ATP-guanido_PTrfase_N"/>
</dbReference>
<feature type="binding site" evidence="7">
    <location>
        <position position="206"/>
    </location>
    <ligand>
        <name>ATP</name>
        <dbReference type="ChEBI" id="CHEBI:30616"/>
    </ligand>
</feature>
<feature type="binding site" evidence="7">
    <location>
        <position position="250"/>
    </location>
    <ligand>
        <name>ATP</name>
        <dbReference type="ChEBI" id="CHEBI:30616"/>
    </ligand>
</feature>
<keyword evidence="4 7" id="KW-0418">Kinase</keyword>
<reference evidence="11" key="1">
    <citation type="submission" date="2019-06" db="EMBL/GenBank/DDBJ databases">
        <authorList>
            <person name="Zheng W."/>
        </authorList>
    </citation>
    <scope>NUCLEOTIDE SEQUENCE</scope>
    <source>
        <strain evidence="11">QDHG01</strain>
    </source>
</reference>
<protein>
    <recommendedName>
        <fullName evidence="13">Arginine kinase</fullName>
    </recommendedName>
</protein>
<dbReference type="Pfam" id="PF00217">
    <property type="entry name" value="ATP-gua_Ptrans"/>
    <property type="match status" value="1"/>
</dbReference>
<proteinExistence type="inferred from homology"/>
<dbReference type="PROSITE" id="PS00112">
    <property type="entry name" value="PHOSPHAGEN_KINASE"/>
    <property type="match status" value="1"/>
</dbReference>
<evidence type="ECO:0008006" key="13">
    <source>
        <dbReference type="Google" id="ProtNLM"/>
    </source>
</evidence>
<evidence type="ECO:0000256" key="6">
    <source>
        <dbReference type="PROSITE-ProRule" id="PRU00842"/>
    </source>
</evidence>
<dbReference type="PROSITE" id="PS51509">
    <property type="entry name" value="PHOSPHAGEN_KINASE_N"/>
    <property type="match status" value="1"/>
</dbReference>
<evidence type="ECO:0000256" key="2">
    <source>
        <dbReference type="ARBA" id="ARBA00022679"/>
    </source>
</evidence>
<name>A0A8J8T5K6_HALGN</name>
<dbReference type="SUPFAM" id="SSF55931">
    <property type="entry name" value="Glutamine synthetase/guanido kinase"/>
    <property type="match status" value="1"/>
</dbReference>
<sequence>MGCNASKDGQETLKVDDGKTTAVGSHLAKAQDVENFPEFPAGTKSLLSKHLSKQIWHQLKDKKDKFGFTFREAIFSGCKNTDSGIGCYAGSHDSYKTFAPFFDKIVEDYHKHGKDAKHVSNMKASELKCPPFSPEDAAMIVSTRIRVGRNLAEYPLGPALTKEQRLEVMNKVVEALKTFKDEDLKGTFYPLQGMDKETQTKLIADHFLFKEGDRFLEACGLNREWPEGRGIFHNDAKTFLVWVNEEDQLRIISMQQGADLHAVFDRLSRAAAHIETVTKFAHDSHLGYITSCPTNLGTALRASVHIKLPKLAKNMEQFQAIADKFNVQIRGIHGEHSESDDGTFDISNKRRLGRSEKDLVQDMYDGVKAMIEAEKAL</sequence>
<dbReference type="CDD" id="cd07931">
    <property type="entry name" value="eukaryotic_phosphagen_kinases"/>
    <property type="match status" value="1"/>
</dbReference>
<dbReference type="PROSITE" id="PS51510">
    <property type="entry name" value="PHOSPHAGEN_KINASE_C"/>
    <property type="match status" value="1"/>
</dbReference>
<gene>
    <name evidence="11" type="ORF">FGO68_gene6115</name>
</gene>
<dbReference type="InterPro" id="IPR014746">
    <property type="entry name" value="Gln_synth/guanido_kin_cat_dom"/>
</dbReference>
<organism evidence="11 12">
    <name type="scientific">Halteria grandinella</name>
    <dbReference type="NCBI Taxonomy" id="5974"/>
    <lineage>
        <taxon>Eukaryota</taxon>
        <taxon>Sar</taxon>
        <taxon>Alveolata</taxon>
        <taxon>Ciliophora</taxon>
        <taxon>Intramacronucleata</taxon>
        <taxon>Spirotrichea</taxon>
        <taxon>Stichotrichia</taxon>
        <taxon>Sporadotrichida</taxon>
        <taxon>Halteriidae</taxon>
        <taxon>Halteria</taxon>
    </lineage>
</organism>
<dbReference type="EMBL" id="RRYP01004043">
    <property type="protein sequence ID" value="TNV83222.1"/>
    <property type="molecule type" value="Genomic_DNA"/>
</dbReference>
<keyword evidence="3 7" id="KW-0547">Nucleotide-binding</keyword>
<keyword evidence="2 7" id="KW-0808">Transferase</keyword>
<dbReference type="GO" id="GO:0004111">
    <property type="term" value="F:creatine kinase activity"/>
    <property type="evidence" value="ECO:0007669"/>
    <property type="project" value="InterPro"/>
</dbReference>
<dbReference type="FunFam" id="1.10.135.10:FF:000003">
    <property type="entry name" value="Three-domain arginine kinase"/>
    <property type="match status" value="1"/>
</dbReference>
<dbReference type="OrthoDB" id="430219at2759"/>
<dbReference type="PANTHER" id="PTHR11547:SF38">
    <property type="entry name" value="ARGININE KINASE 1-RELATED"/>
    <property type="match status" value="1"/>
</dbReference>
<dbReference type="InterPro" id="IPR022415">
    <property type="entry name" value="ATP-guanido_PTrfase_AS"/>
</dbReference>
<dbReference type="GO" id="GO:0004054">
    <property type="term" value="F:arginine kinase activity"/>
    <property type="evidence" value="ECO:0007669"/>
    <property type="project" value="UniProtKB-ARBA"/>
</dbReference>
<feature type="domain" description="Phosphagen kinase C-terminal" evidence="10">
    <location>
        <begin position="139"/>
        <end position="377"/>
    </location>
</feature>
<dbReference type="Proteomes" id="UP000785679">
    <property type="component" value="Unassembled WGS sequence"/>
</dbReference>
<dbReference type="GO" id="GO:0005524">
    <property type="term" value="F:ATP binding"/>
    <property type="evidence" value="ECO:0007669"/>
    <property type="project" value="UniProtKB-UniRule"/>
</dbReference>
<evidence type="ECO:0000256" key="1">
    <source>
        <dbReference type="ARBA" id="ARBA00006798"/>
    </source>
</evidence>
<dbReference type="InterPro" id="IPR022414">
    <property type="entry name" value="ATP-guanido_PTrfase_cat"/>
</dbReference>